<accession>A0A2R6XEA8</accession>
<feature type="transmembrane region" description="Helical" evidence="1">
    <location>
        <begin position="48"/>
        <end position="68"/>
    </location>
</feature>
<gene>
    <name evidence="2" type="ORF">MARPO_0020s0068</name>
</gene>
<proteinExistence type="predicted"/>
<name>A0A2R6XEA8_MARPO</name>
<feature type="non-terminal residue" evidence="2">
    <location>
        <position position="1"/>
    </location>
</feature>
<sequence>IIVFVIGNIQSISGCITRRLRKSHLRVYVPFFRKTKEVSKAPFASNKIILLLLSYFFYFFVITHYFTIHLGSSS</sequence>
<keyword evidence="3" id="KW-1185">Reference proteome</keyword>
<dbReference type="AlphaFoldDB" id="A0A2R6XEA8"/>
<dbReference type="Proteomes" id="UP000244005">
    <property type="component" value="Unassembled WGS sequence"/>
</dbReference>
<dbReference type="EMBL" id="KZ772692">
    <property type="protein sequence ID" value="PTQ44409.1"/>
    <property type="molecule type" value="Genomic_DNA"/>
</dbReference>
<keyword evidence="1" id="KW-0812">Transmembrane</keyword>
<evidence type="ECO:0000256" key="1">
    <source>
        <dbReference type="SAM" id="Phobius"/>
    </source>
</evidence>
<protein>
    <submittedName>
        <fullName evidence="2">Uncharacterized protein</fullName>
    </submittedName>
</protein>
<evidence type="ECO:0000313" key="2">
    <source>
        <dbReference type="EMBL" id="PTQ44409.1"/>
    </source>
</evidence>
<organism evidence="2 3">
    <name type="scientific">Marchantia polymorpha</name>
    <name type="common">Common liverwort</name>
    <name type="synonym">Marchantia aquatica</name>
    <dbReference type="NCBI Taxonomy" id="3197"/>
    <lineage>
        <taxon>Eukaryota</taxon>
        <taxon>Viridiplantae</taxon>
        <taxon>Streptophyta</taxon>
        <taxon>Embryophyta</taxon>
        <taxon>Marchantiophyta</taxon>
        <taxon>Marchantiopsida</taxon>
        <taxon>Marchantiidae</taxon>
        <taxon>Marchantiales</taxon>
        <taxon>Marchantiaceae</taxon>
        <taxon>Marchantia</taxon>
    </lineage>
</organism>
<reference evidence="3" key="1">
    <citation type="journal article" date="2017" name="Cell">
        <title>Insights into land plant evolution garnered from the Marchantia polymorpha genome.</title>
        <authorList>
            <person name="Bowman J.L."/>
            <person name="Kohchi T."/>
            <person name="Yamato K.T."/>
            <person name="Jenkins J."/>
            <person name="Shu S."/>
            <person name="Ishizaki K."/>
            <person name="Yamaoka S."/>
            <person name="Nishihama R."/>
            <person name="Nakamura Y."/>
            <person name="Berger F."/>
            <person name="Adam C."/>
            <person name="Aki S.S."/>
            <person name="Althoff F."/>
            <person name="Araki T."/>
            <person name="Arteaga-Vazquez M.A."/>
            <person name="Balasubrmanian S."/>
            <person name="Barry K."/>
            <person name="Bauer D."/>
            <person name="Boehm C.R."/>
            <person name="Briginshaw L."/>
            <person name="Caballero-Perez J."/>
            <person name="Catarino B."/>
            <person name="Chen F."/>
            <person name="Chiyoda S."/>
            <person name="Chovatia M."/>
            <person name="Davies K.M."/>
            <person name="Delmans M."/>
            <person name="Demura T."/>
            <person name="Dierschke T."/>
            <person name="Dolan L."/>
            <person name="Dorantes-Acosta A.E."/>
            <person name="Eklund D.M."/>
            <person name="Florent S.N."/>
            <person name="Flores-Sandoval E."/>
            <person name="Fujiyama A."/>
            <person name="Fukuzawa H."/>
            <person name="Galik B."/>
            <person name="Grimanelli D."/>
            <person name="Grimwood J."/>
            <person name="Grossniklaus U."/>
            <person name="Hamada T."/>
            <person name="Haseloff J."/>
            <person name="Hetherington A.J."/>
            <person name="Higo A."/>
            <person name="Hirakawa Y."/>
            <person name="Hundley H.N."/>
            <person name="Ikeda Y."/>
            <person name="Inoue K."/>
            <person name="Inoue S.I."/>
            <person name="Ishida S."/>
            <person name="Jia Q."/>
            <person name="Kakita M."/>
            <person name="Kanazawa T."/>
            <person name="Kawai Y."/>
            <person name="Kawashima T."/>
            <person name="Kennedy M."/>
            <person name="Kinose K."/>
            <person name="Kinoshita T."/>
            <person name="Kohara Y."/>
            <person name="Koide E."/>
            <person name="Komatsu K."/>
            <person name="Kopischke S."/>
            <person name="Kubo M."/>
            <person name="Kyozuka J."/>
            <person name="Lagercrantz U."/>
            <person name="Lin S.S."/>
            <person name="Lindquist E."/>
            <person name="Lipzen A.M."/>
            <person name="Lu C.W."/>
            <person name="De Luna E."/>
            <person name="Martienssen R.A."/>
            <person name="Minamino N."/>
            <person name="Mizutani M."/>
            <person name="Mizutani M."/>
            <person name="Mochizuki N."/>
            <person name="Monte I."/>
            <person name="Mosher R."/>
            <person name="Nagasaki H."/>
            <person name="Nakagami H."/>
            <person name="Naramoto S."/>
            <person name="Nishitani K."/>
            <person name="Ohtani M."/>
            <person name="Okamoto T."/>
            <person name="Okumura M."/>
            <person name="Phillips J."/>
            <person name="Pollak B."/>
            <person name="Reinders A."/>
            <person name="Rovekamp M."/>
            <person name="Sano R."/>
            <person name="Sawa S."/>
            <person name="Schmid M.W."/>
            <person name="Shirakawa M."/>
            <person name="Solano R."/>
            <person name="Spunde A."/>
            <person name="Suetsugu N."/>
            <person name="Sugano S."/>
            <person name="Sugiyama A."/>
            <person name="Sun R."/>
            <person name="Suzuki Y."/>
            <person name="Takenaka M."/>
            <person name="Takezawa D."/>
            <person name="Tomogane H."/>
            <person name="Tsuzuki M."/>
            <person name="Ueda T."/>
            <person name="Umeda M."/>
            <person name="Ward J.M."/>
            <person name="Watanabe Y."/>
            <person name="Yazaki K."/>
            <person name="Yokoyama R."/>
            <person name="Yoshitake Y."/>
            <person name="Yotsui I."/>
            <person name="Zachgo S."/>
            <person name="Schmutz J."/>
        </authorList>
    </citation>
    <scope>NUCLEOTIDE SEQUENCE [LARGE SCALE GENOMIC DNA]</scope>
    <source>
        <strain evidence="3">Tak-1</strain>
    </source>
</reference>
<evidence type="ECO:0000313" key="3">
    <source>
        <dbReference type="Proteomes" id="UP000244005"/>
    </source>
</evidence>
<keyword evidence="1" id="KW-1133">Transmembrane helix</keyword>
<keyword evidence="1" id="KW-0472">Membrane</keyword>